<dbReference type="InterPro" id="IPR036583">
    <property type="entry name" value="23S_rRNA_IVS_sf"/>
</dbReference>
<dbReference type="SUPFAM" id="SSF158446">
    <property type="entry name" value="IVS-encoded protein-like"/>
    <property type="match status" value="1"/>
</dbReference>
<dbReference type="Proteomes" id="UP001230915">
    <property type="component" value="Unassembled WGS sequence"/>
</dbReference>
<dbReference type="RefSeq" id="WP_308865349.1">
    <property type="nucleotide sequence ID" value="NZ_JAVHUL010000039.1"/>
</dbReference>
<keyword evidence="2" id="KW-1185">Reference proteome</keyword>
<dbReference type="Gene3D" id="1.20.1440.60">
    <property type="entry name" value="23S rRNA-intervening sequence"/>
    <property type="match status" value="1"/>
</dbReference>
<reference evidence="1 2" key="1">
    <citation type="submission" date="2023-08" db="EMBL/GenBank/DDBJ databases">
        <title>Mesonia sp. MT50, isolated from deep-sea sediment of the Mariana Trench.</title>
        <authorList>
            <person name="Fu H."/>
        </authorList>
    </citation>
    <scope>NUCLEOTIDE SEQUENCE [LARGE SCALE GENOMIC DNA]</scope>
    <source>
        <strain evidence="1 2">MT50</strain>
    </source>
</reference>
<evidence type="ECO:0000313" key="1">
    <source>
        <dbReference type="EMBL" id="MDQ7918355.1"/>
    </source>
</evidence>
<gene>
    <name evidence="1" type="ORF">RBU60_12290</name>
</gene>
<dbReference type="PANTHER" id="PTHR38471">
    <property type="entry name" value="FOUR HELIX BUNDLE PROTEIN"/>
    <property type="match status" value="1"/>
</dbReference>
<dbReference type="InterPro" id="IPR012657">
    <property type="entry name" value="23S_rRNA-intervening_sequence"/>
</dbReference>
<accession>A0ABU1A3Z5</accession>
<comment type="caution">
    <text evidence="1">The sequence shown here is derived from an EMBL/GenBank/DDBJ whole genome shotgun (WGS) entry which is preliminary data.</text>
</comment>
<dbReference type="PANTHER" id="PTHR38471:SF2">
    <property type="entry name" value="FOUR HELIX BUNDLE PROTEIN"/>
    <property type="match status" value="1"/>
</dbReference>
<dbReference type="NCBIfam" id="TIGR02436">
    <property type="entry name" value="four helix bundle protein"/>
    <property type="match status" value="1"/>
</dbReference>
<name>A0ABU1A3Z5_9FLAO</name>
<sequence length="124" mass="14587">MRFQDLLAYQKSISLAMEIFEVSKSFPKSETYSLTDQIRRSSRSVSANLAEAYRKRVYPKHFLSKLTDCDAENSETQVWIEFSFLCHYIDKKTHTELTHRSEEVGKLINFMIRNPTKFGVKTEH</sequence>
<dbReference type="CDD" id="cd16377">
    <property type="entry name" value="23S_rRNA_IVP_like"/>
    <property type="match status" value="1"/>
</dbReference>
<organism evidence="1 2">
    <name type="scientific">Mesonia profundi</name>
    <dbReference type="NCBI Taxonomy" id="3070998"/>
    <lineage>
        <taxon>Bacteria</taxon>
        <taxon>Pseudomonadati</taxon>
        <taxon>Bacteroidota</taxon>
        <taxon>Flavobacteriia</taxon>
        <taxon>Flavobacteriales</taxon>
        <taxon>Flavobacteriaceae</taxon>
        <taxon>Mesonia</taxon>
    </lineage>
</organism>
<protein>
    <submittedName>
        <fullName evidence="1">Four helix bundle protein</fullName>
    </submittedName>
</protein>
<proteinExistence type="predicted"/>
<evidence type="ECO:0000313" key="2">
    <source>
        <dbReference type="Proteomes" id="UP001230915"/>
    </source>
</evidence>
<dbReference type="Pfam" id="PF05635">
    <property type="entry name" value="23S_rRNA_IVP"/>
    <property type="match status" value="1"/>
</dbReference>
<dbReference type="EMBL" id="JAVHUL010000039">
    <property type="protein sequence ID" value="MDQ7918355.1"/>
    <property type="molecule type" value="Genomic_DNA"/>
</dbReference>